<evidence type="ECO:0000313" key="1">
    <source>
        <dbReference type="EMBL" id="AHA66972.1"/>
    </source>
</evidence>
<name>A0A0A6ZYF7_SHIDY</name>
<sequence length="32" mass="3291">MPFHAANAPPGVVPASVRYGLTSVHAIAENSE</sequence>
<evidence type="ECO:0000313" key="2">
    <source>
        <dbReference type="Proteomes" id="UP000031647"/>
    </source>
</evidence>
<gene>
    <name evidence="1" type="ORF">Asd1617_04145</name>
</gene>
<proteinExistence type="predicted"/>
<dbReference type="AlphaFoldDB" id="A0A0A6ZYF7"/>
<organism evidence="1 2">
    <name type="scientific">Shigella dysenteriae 1617</name>
    <dbReference type="NCBI Taxonomy" id="754093"/>
    <lineage>
        <taxon>Bacteria</taxon>
        <taxon>Pseudomonadati</taxon>
        <taxon>Pseudomonadota</taxon>
        <taxon>Gammaproteobacteria</taxon>
        <taxon>Enterobacterales</taxon>
        <taxon>Enterobacteriaceae</taxon>
        <taxon>Shigella</taxon>
    </lineage>
</organism>
<dbReference type="PATRIC" id="fig|754093.4.peg.4037"/>
<accession>A0A0A6ZYF7</accession>
<dbReference type="KEGG" id="sdz:Asd1617_04145"/>
<reference evidence="1 2" key="1">
    <citation type="submission" date="2013-09" db="EMBL/GenBank/DDBJ databases">
        <title>Comparative genomics of Sd1617 to representative strains in evaluating its pathogenesis.</title>
        <authorList>
            <person name="Aksomboon Vongsawan A."/>
            <person name="Kapatral V."/>
            <person name="Vaisvil B."/>
            <person name="Serichantalergs O."/>
            <person name="Hale T.L."/>
            <person name="Mason C.J."/>
        </authorList>
    </citation>
    <scope>NUCLEOTIDE SEQUENCE [LARGE SCALE GENOMIC DNA]</scope>
    <source>
        <strain evidence="1 2">1617</strain>
    </source>
</reference>
<dbReference type="HOGENOM" id="CLU_3391342_0_0_6"/>
<protein>
    <submittedName>
        <fullName evidence="1">Uncharacterized protein</fullName>
    </submittedName>
</protein>
<dbReference type="Proteomes" id="UP000031647">
    <property type="component" value="Chromosome"/>
</dbReference>
<dbReference type="EMBL" id="CP006736">
    <property type="protein sequence ID" value="AHA66972.1"/>
    <property type="molecule type" value="Genomic_DNA"/>
</dbReference>